<dbReference type="SUPFAM" id="SSF53335">
    <property type="entry name" value="S-adenosyl-L-methionine-dependent methyltransferases"/>
    <property type="match status" value="1"/>
</dbReference>
<dbReference type="eggNOG" id="COG2226">
    <property type="taxonomic scope" value="Bacteria"/>
</dbReference>
<dbReference type="PANTHER" id="PTHR43591">
    <property type="entry name" value="METHYLTRANSFERASE"/>
    <property type="match status" value="1"/>
</dbReference>
<evidence type="ECO:0000259" key="1">
    <source>
        <dbReference type="Pfam" id="PF08241"/>
    </source>
</evidence>
<reference evidence="2" key="1">
    <citation type="submission" date="2014-03" db="EMBL/GenBank/DDBJ databases">
        <title>Draft Genome Sequence of Mycobacterium cosmeticum DSM 44829.</title>
        <authorList>
            <person name="Croce O."/>
            <person name="Robert C."/>
            <person name="Raoult D."/>
            <person name="Drancourt M."/>
        </authorList>
    </citation>
    <scope>NUCLEOTIDE SEQUENCE [LARGE SCALE GENOMIC DNA]</scope>
    <source>
        <strain evidence="2">DSM 44829</strain>
    </source>
</reference>
<dbReference type="InterPro" id="IPR029063">
    <property type="entry name" value="SAM-dependent_MTases_sf"/>
</dbReference>
<sequence>MPAMSKVERAFCCGALWRTGTGAVVRSLPAATLGHEVLEIGSGNGAVAERLARERREITITATDLDPVMVTAATARLAPVPNATVRTADATALPFPDASFDSVLSALMLHHVIDWEAALAEVARVLRPGGVFVGYDLVRTPLATAIHRVDRSPFRLFTVDEFGAGCAAVGLRPEIATGLRGHVLRFDVRAA</sequence>
<reference evidence="2" key="2">
    <citation type="submission" date="2014-03" db="EMBL/GenBank/DDBJ databases">
        <authorList>
            <person name="Urmite Genomes"/>
        </authorList>
    </citation>
    <scope>NUCLEOTIDE SEQUENCE</scope>
    <source>
        <strain evidence="2">DSM 44829</strain>
    </source>
</reference>
<dbReference type="Proteomes" id="UP000028870">
    <property type="component" value="Unassembled WGS sequence"/>
</dbReference>
<comment type="caution">
    <text evidence="2">The sequence shown here is derived from an EMBL/GenBank/DDBJ whole genome shotgun (WGS) entry which is preliminary data.</text>
</comment>
<dbReference type="CDD" id="cd02440">
    <property type="entry name" value="AdoMet_MTases"/>
    <property type="match status" value="1"/>
</dbReference>
<organism evidence="2 3">
    <name type="scientific">Mycolicibacterium cosmeticum</name>
    <dbReference type="NCBI Taxonomy" id="258533"/>
    <lineage>
        <taxon>Bacteria</taxon>
        <taxon>Bacillati</taxon>
        <taxon>Actinomycetota</taxon>
        <taxon>Actinomycetes</taxon>
        <taxon>Mycobacteriales</taxon>
        <taxon>Mycobacteriaceae</taxon>
        <taxon>Mycolicibacterium</taxon>
    </lineage>
</organism>
<keyword evidence="2" id="KW-0489">Methyltransferase</keyword>
<keyword evidence="2" id="KW-0808">Transferase</keyword>
<gene>
    <name evidence="2" type="ORF">BN977_03670</name>
</gene>
<feature type="domain" description="Methyltransferase type 11" evidence="1">
    <location>
        <begin position="38"/>
        <end position="133"/>
    </location>
</feature>
<keyword evidence="3" id="KW-1185">Reference proteome</keyword>
<dbReference type="InterPro" id="IPR013216">
    <property type="entry name" value="Methyltransf_11"/>
</dbReference>
<dbReference type="GO" id="GO:0032259">
    <property type="term" value="P:methylation"/>
    <property type="evidence" value="ECO:0007669"/>
    <property type="project" value="UniProtKB-KW"/>
</dbReference>
<dbReference type="RefSeq" id="WP_036400007.1">
    <property type="nucleotide sequence ID" value="NZ_CCBB010000002.1"/>
</dbReference>
<protein>
    <submittedName>
        <fullName evidence="2">Methyltransferase</fullName>
    </submittedName>
</protein>
<evidence type="ECO:0000313" key="2">
    <source>
        <dbReference type="EMBL" id="CDO08850.1"/>
    </source>
</evidence>
<name>W9BL13_MYCCO</name>
<accession>W9BL13</accession>
<proteinExistence type="predicted"/>
<dbReference type="OrthoDB" id="9805171at2"/>
<dbReference type="Gene3D" id="3.40.50.150">
    <property type="entry name" value="Vaccinia Virus protein VP39"/>
    <property type="match status" value="1"/>
</dbReference>
<dbReference type="AlphaFoldDB" id="W9BL13"/>
<evidence type="ECO:0000313" key="3">
    <source>
        <dbReference type="Proteomes" id="UP000028870"/>
    </source>
</evidence>
<dbReference type="GO" id="GO:0008757">
    <property type="term" value="F:S-adenosylmethionine-dependent methyltransferase activity"/>
    <property type="evidence" value="ECO:0007669"/>
    <property type="project" value="InterPro"/>
</dbReference>
<dbReference type="STRING" id="258533.BN977_03670"/>
<dbReference type="EMBL" id="CCBB010000002">
    <property type="protein sequence ID" value="CDO08850.1"/>
    <property type="molecule type" value="Genomic_DNA"/>
</dbReference>
<dbReference type="Pfam" id="PF08241">
    <property type="entry name" value="Methyltransf_11"/>
    <property type="match status" value="1"/>
</dbReference>
<dbReference type="PANTHER" id="PTHR43591:SF24">
    <property type="entry name" value="2-METHOXY-6-POLYPRENYL-1,4-BENZOQUINOL METHYLASE, MITOCHONDRIAL"/>
    <property type="match status" value="1"/>
</dbReference>